<proteinExistence type="predicted"/>
<dbReference type="SMART" id="SM00449">
    <property type="entry name" value="SPRY"/>
    <property type="match status" value="1"/>
</dbReference>
<dbReference type="PANTHER" id="PTHR13363">
    <property type="entry name" value="RING FINGER AND SRY DOMAIN-CONTAINING"/>
    <property type="match status" value="1"/>
</dbReference>
<dbReference type="PROSITE" id="PS50188">
    <property type="entry name" value="B302_SPRY"/>
    <property type="match status" value="1"/>
</dbReference>
<evidence type="ECO:0000256" key="3">
    <source>
        <dbReference type="ARBA" id="ARBA00022833"/>
    </source>
</evidence>
<keyword evidence="1" id="KW-0479">Metal-binding</keyword>
<dbReference type="RefSeq" id="XP_026760515.1">
    <property type="nucleotide sequence ID" value="XM_026904714.3"/>
</dbReference>
<reference evidence="8" key="1">
    <citation type="submission" date="2025-08" db="UniProtKB">
        <authorList>
            <consortium name="RefSeq"/>
        </authorList>
    </citation>
    <scope>IDENTIFICATION</scope>
    <source>
        <tissue evidence="8">Whole larvae</tissue>
    </source>
</reference>
<dbReference type="PANTHER" id="PTHR13363:SF6">
    <property type="entry name" value="RING FINGER AND SPRY DOMAIN-CONTAINING PROTEIN 1"/>
    <property type="match status" value="1"/>
</dbReference>
<dbReference type="Gene3D" id="3.30.40.10">
    <property type="entry name" value="Zinc/RING finger domain, C3HC4 (zinc finger)"/>
    <property type="match status" value="1"/>
</dbReference>
<evidence type="ECO:0000256" key="4">
    <source>
        <dbReference type="PROSITE-ProRule" id="PRU00175"/>
    </source>
</evidence>
<evidence type="ECO:0000313" key="8">
    <source>
        <dbReference type="RefSeq" id="XP_026760515.1"/>
    </source>
</evidence>
<dbReference type="Pfam" id="PF00622">
    <property type="entry name" value="SPRY"/>
    <property type="match status" value="1"/>
</dbReference>
<dbReference type="GeneID" id="113519595"/>
<protein>
    <submittedName>
        <fullName evidence="8">RING finger and SPRY domain-containing protein 1-like</fullName>
    </submittedName>
</protein>
<dbReference type="SUPFAM" id="SSF49899">
    <property type="entry name" value="Concanavalin A-like lectins/glucanases"/>
    <property type="match status" value="1"/>
</dbReference>
<dbReference type="SUPFAM" id="SSF57850">
    <property type="entry name" value="RING/U-box"/>
    <property type="match status" value="1"/>
</dbReference>
<dbReference type="OrthoDB" id="10017393at2759"/>
<evidence type="ECO:0000256" key="1">
    <source>
        <dbReference type="ARBA" id="ARBA00022723"/>
    </source>
</evidence>
<feature type="domain" description="RING-type" evidence="5">
    <location>
        <begin position="478"/>
        <end position="513"/>
    </location>
</feature>
<dbReference type="GO" id="GO:0051603">
    <property type="term" value="P:proteolysis involved in protein catabolic process"/>
    <property type="evidence" value="ECO:0007669"/>
    <property type="project" value="TreeGrafter"/>
</dbReference>
<dbReference type="GO" id="GO:0008270">
    <property type="term" value="F:zinc ion binding"/>
    <property type="evidence" value="ECO:0007669"/>
    <property type="project" value="UniProtKB-KW"/>
</dbReference>
<gene>
    <name evidence="8" type="primary">LOC113519595</name>
</gene>
<dbReference type="KEGG" id="gmw:113519595"/>
<dbReference type="InterPro" id="IPR001841">
    <property type="entry name" value="Znf_RING"/>
</dbReference>
<name>A0A6J1WW21_GALME</name>
<dbReference type="InterPro" id="IPR013320">
    <property type="entry name" value="ConA-like_dom_sf"/>
</dbReference>
<dbReference type="InterPro" id="IPR003877">
    <property type="entry name" value="SPRY_dom"/>
</dbReference>
<dbReference type="InterPro" id="IPR001870">
    <property type="entry name" value="B30.2/SPRY"/>
</dbReference>
<dbReference type="Gene3D" id="2.60.120.920">
    <property type="match status" value="1"/>
</dbReference>
<feature type="domain" description="B30.2/SPRY" evidence="6">
    <location>
        <begin position="249"/>
        <end position="433"/>
    </location>
</feature>
<dbReference type="AlphaFoldDB" id="A0A6J1WW21"/>
<dbReference type="PROSITE" id="PS50089">
    <property type="entry name" value="ZF_RING_2"/>
    <property type="match status" value="1"/>
</dbReference>
<evidence type="ECO:0000256" key="2">
    <source>
        <dbReference type="ARBA" id="ARBA00022771"/>
    </source>
</evidence>
<accession>A0A6J1WW21</accession>
<dbReference type="InterPro" id="IPR045129">
    <property type="entry name" value="RNF123/RKP/RSPRY1"/>
</dbReference>
<keyword evidence="2 4" id="KW-0863">Zinc-finger</keyword>
<dbReference type="InterPro" id="IPR013083">
    <property type="entry name" value="Znf_RING/FYVE/PHD"/>
</dbReference>
<evidence type="ECO:0000313" key="7">
    <source>
        <dbReference type="Proteomes" id="UP001652740"/>
    </source>
</evidence>
<keyword evidence="3" id="KW-0862">Zinc</keyword>
<dbReference type="InterPro" id="IPR043136">
    <property type="entry name" value="B30.2/SPRY_sf"/>
</dbReference>
<evidence type="ECO:0000259" key="5">
    <source>
        <dbReference type="PROSITE" id="PS50089"/>
    </source>
</evidence>
<dbReference type="Proteomes" id="UP001652740">
    <property type="component" value="Unplaced"/>
</dbReference>
<dbReference type="Pfam" id="PF13920">
    <property type="entry name" value="zf-C3HC4_3"/>
    <property type="match status" value="1"/>
</dbReference>
<sequence length="524" mass="58679">MGLCWCKDKAPHEGGAYAPTAATAAASLASVEPRVRMPKVVDSIIVDQLVLEMLKLIASFVDNDEESPVSLVKLHVIADKEDGWIQVVSSMVNVIPLEDPFGPSAITILFDDCPLPSKESVIRVTQLFGLSSDRANTGELNVRVERNICVVLGCIAEKLAGPNSIAVLTENTLDYLLTFLITKRDACIVLFALIALEKFAHTTENKLTIKSRLEREPENPLLVLERLANNEDHMWRQVGFCAKWALDNLFIIDDRKLSYELVDMTGINVILNSHDVSEYLKISCNGLEARCDSNSFESVRCTFQVDDGCWYYESVIITPGVMQIGWATKNSHFLNHEGYGIGDDLYSLSYDGCRKLVWYKARPSAVAEVPAWRPGDVLGCLIDMNSKEVIFSINGLRIQPCKEIFETTRLGFFAAASFMAFQQCRFNFGNEPFKYPPTDRPFSSFNDHGHLTDEQKKVVPRRIYLEQLRCSSVKEDSCTLCFDDTACCVLIPCGHRGFCSLCTSQLRECPMCRAAILNIRKEDT</sequence>
<dbReference type="SMART" id="SM00184">
    <property type="entry name" value="RING"/>
    <property type="match status" value="1"/>
</dbReference>
<keyword evidence="7" id="KW-1185">Reference proteome</keyword>
<dbReference type="GO" id="GO:0005737">
    <property type="term" value="C:cytoplasm"/>
    <property type="evidence" value="ECO:0007669"/>
    <property type="project" value="TreeGrafter"/>
</dbReference>
<evidence type="ECO:0000259" key="6">
    <source>
        <dbReference type="PROSITE" id="PS50188"/>
    </source>
</evidence>
<dbReference type="InParanoid" id="A0A6J1WW21"/>
<organism evidence="7 8">
    <name type="scientific">Galleria mellonella</name>
    <name type="common">Greater wax moth</name>
    <dbReference type="NCBI Taxonomy" id="7137"/>
    <lineage>
        <taxon>Eukaryota</taxon>
        <taxon>Metazoa</taxon>
        <taxon>Ecdysozoa</taxon>
        <taxon>Arthropoda</taxon>
        <taxon>Hexapoda</taxon>
        <taxon>Insecta</taxon>
        <taxon>Pterygota</taxon>
        <taxon>Neoptera</taxon>
        <taxon>Endopterygota</taxon>
        <taxon>Lepidoptera</taxon>
        <taxon>Glossata</taxon>
        <taxon>Ditrysia</taxon>
        <taxon>Pyraloidea</taxon>
        <taxon>Pyralidae</taxon>
        <taxon>Galleriinae</taxon>
        <taxon>Galleria</taxon>
    </lineage>
</organism>
<dbReference type="GO" id="GO:0004842">
    <property type="term" value="F:ubiquitin-protein transferase activity"/>
    <property type="evidence" value="ECO:0007669"/>
    <property type="project" value="InterPro"/>
</dbReference>